<dbReference type="Proteomes" id="UP000192491">
    <property type="component" value="Unassembled WGS sequence"/>
</dbReference>
<evidence type="ECO:0000313" key="8">
    <source>
        <dbReference type="EMBL" id="OQX13293.1"/>
    </source>
</evidence>
<feature type="domain" description="Cardiolipin synthase N-terminal" evidence="7">
    <location>
        <begin position="15"/>
        <end position="57"/>
    </location>
</feature>
<keyword evidence="2" id="KW-1003">Cell membrane</keyword>
<evidence type="ECO:0000256" key="5">
    <source>
        <dbReference type="ARBA" id="ARBA00023136"/>
    </source>
</evidence>
<evidence type="ECO:0000256" key="3">
    <source>
        <dbReference type="ARBA" id="ARBA00022692"/>
    </source>
</evidence>
<evidence type="ECO:0000256" key="6">
    <source>
        <dbReference type="SAM" id="Phobius"/>
    </source>
</evidence>
<gene>
    <name evidence="8" type="ORF">BWK73_12410</name>
</gene>
<dbReference type="EMBL" id="MTEJ01000049">
    <property type="protein sequence ID" value="OQX13293.1"/>
    <property type="molecule type" value="Genomic_DNA"/>
</dbReference>
<reference evidence="8 9" key="1">
    <citation type="submission" date="2017-01" db="EMBL/GenBank/DDBJ databases">
        <title>Novel large sulfur bacteria in the metagenomes of groundwater-fed chemosynthetic microbial mats in the Lake Huron basin.</title>
        <authorList>
            <person name="Sharrar A.M."/>
            <person name="Flood B.E."/>
            <person name="Bailey J.V."/>
            <person name="Jones D.S."/>
            <person name="Biddanda B."/>
            <person name="Ruberg S.A."/>
            <person name="Marcus D.N."/>
            <person name="Dick G.J."/>
        </authorList>
    </citation>
    <scope>NUCLEOTIDE SEQUENCE [LARGE SCALE GENOMIC DNA]</scope>
    <source>
        <strain evidence="8">A8</strain>
    </source>
</reference>
<proteinExistence type="predicted"/>
<comment type="subcellular location">
    <subcellularLocation>
        <location evidence="1">Cell membrane</location>
        <topology evidence="1">Multi-pass membrane protein</topology>
    </subcellularLocation>
</comment>
<keyword evidence="3 6" id="KW-0812">Transmembrane</keyword>
<evidence type="ECO:0000259" key="7">
    <source>
        <dbReference type="Pfam" id="PF13396"/>
    </source>
</evidence>
<evidence type="ECO:0000256" key="1">
    <source>
        <dbReference type="ARBA" id="ARBA00004651"/>
    </source>
</evidence>
<dbReference type="Pfam" id="PF13396">
    <property type="entry name" value="PLDc_N"/>
    <property type="match status" value="1"/>
</dbReference>
<organism evidence="8 9">
    <name type="scientific">Thiothrix lacustris</name>
    <dbReference type="NCBI Taxonomy" id="525917"/>
    <lineage>
        <taxon>Bacteria</taxon>
        <taxon>Pseudomonadati</taxon>
        <taxon>Pseudomonadota</taxon>
        <taxon>Gammaproteobacteria</taxon>
        <taxon>Thiotrichales</taxon>
        <taxon>Thiotrichaceae</taxon>
        <taxon>Thiothrix</taxon>
    </lineage>
</organism>
<name>A0A1Y1QT87_9GAMM</name>
<feature type="transmembrane region" description="Helical" evidence="6">
    <location>
        <begin position="36"/>
        <end position="55"/>
    </location>
</feature>
<comment type="caution">
    <text evidence="8">The sequence shown here is derived from an EMBL/GenBank/DDBJ whole genome shotgun (WGS) entry which is preliminary data.</text>
</comment>
<evidence type="ECO:0000256" key="4">
    <source>
        <dbReference type="ARBA" id="ARBA00022989"/>
    </source>
</evidence>
<keyword evidence="4 6" id="KW-1133">Transmembrane helix</keyword>
<dbReference type="AlphaFoldDB" id="A0A1Y1QT87"/>
<sequence>MNIEVGGLLGLIILIINVWAIVKVVQSGASTGTKVLWIVLILVLPVLGLLLWFFMGPRG</sequence>
<keyword evidence="5 6" id="KW-0472">Membrane</keyword>
<protein>
    <recommendedName>
        <fullName evidence="7">Cardiolipin synthase N-terminal domain-containing protein</fullName>
    </recommendedName>
</protein>
<accession>A0A1Y1QT87</accession>
<dbReference type="GO" id="GO:0005886">
    <property type="term" value="C:plasma membrane"/>
    <property type="evidence" value="ECO:0007669"/>
    <property type="project" value="UniProtKB-SubCell"/>
</dbReference>
<evidence type="ECO:0000256" key="2">
    <source>
        <dbReference type="ARBA" id="ARBA00022475"/>
    </source>
</evidence>
<evidence type="ECO:0000313" key="9">
    <source>
        <dbReference type="Proteomes" id="UP000192491"/>
    </source>
</evidence>
<dbReference type="InterPro" id="IPR027379">
    <property type="entry name" value="CLS_N"/>
</dbReference>